<dbReference type="NCBIfam" id="TIGR00730">
    <property type="entry name" value="Rossman fold protein, TIGR00730 family"/>
    <property type="match status" value="1"/>
</dbReference>
<evidence type="ECO:0000256" key="1">
    <source>
        <dbReference type="ARBA" id="ARBA00006763"/>
    </source>
</evidence>
<dbReference type="SUPFAM" id="SSF102405">
    <property type="entry name" value="MCP/YpsA-like"/>
    <property type="match status" value="1"/>
</dbReference>
<evidence type="ECO:0000313" key="3">
    <source>
        <dbReference type="EMBL" id="MBD3689486.1"/>
    </source>
</evidence>
<protein>
    <recommendedName>
        <fullName evidence="2">Cytokinin riboside 5'-monophosphate phosphoribohydrolase</fullName>
        <ecNumber evidence="2">3.2.2.n1</ecNumber>
    </recommendedName>
</protein>
<dbReference type="PANTHER" id="PTHR31223:SF70">
    <property type="entry name" value="LOG FAMILY PROTEIN YJL055W"/>
    <property type="match status" value="1"/>
</dbReference>
<proteinExistence type="inferred from homology"/>
<dbReference type="PANTHER" id="PTHR31223">
    <property type="entry name" value="LOG FAMILY PROTEIN YJL055W"/>
    <property type="match status" value="1"/>
</dbReference>
<evidence type="ECO:0000256" key="2">
    <source>
        <dbReference type="RuleBase" id="RU363015"/>
    </source>
</evidence>
<keyword evidence="2" id="KW-0203">Cytokinin biosynthesis</keyword>
<sequence>MRIALFTGALDGADPRLGEAVDTLASELASRNIGIVYGGGYAGLMGRAADAALARGGEVIGVIPRALLDVEMGHTGLTRLDVVETMHERKAAMTALADAFIAMPGGSGTLDEIFEAWTWQQLAYHRCPVAFYNPHGYWDPLIEALHSMAAAGFIRQRDIDSLIVESDPEALLRAIEAWRPVKDHCEEWADIAKERRD</sequence>
<name>A0A8I0GCH9_9ACTO</name>
<dbReference type="GO" id="GO:0005829">
    <property type="term" value="C:cytosol"/>
    <property type="evidence" value="ECO:0007669"/>
    <property type="project" value="TreeGrafter"/>
</dbReference>
<comment type="caution">
    <text evidence="3">The sequence shown here is derived from an EMBL/GenBank/DDBJ whole genome shotgun (WGS) entry which is preliminary data.</text>
</comment>
<reference evidence="3 4" key="1">
    <citation type="submission" date="2020-08" db="EMBL/GenBank/DDBJ databases">
        <title>Winkia gen. nov., sp. nov., isolated from faeces of the Anser albifrons in China.</title>
        <authorList>
            <person name="Liu Q."/>
        </authorList>
    </citation>
    <scope>NUCLEOTIDE SEQUENCE [LARGE SCALE GENOMIC DNA]</scope>
    <source>
        <strain evidence="3 4">C62</strain>
    </source>
</reference>
<keyword evidence="2" id="KW-0378">Hydrolase</keyword>
<dbReference type="EC" id="3.2.2.n1" evidence="2"/>
<comment type="catalytic activity">
    <reaction evidence="2">
        <text>N(6)-(dimethylallyl)adenosine 5'-phosphate + H2O = N(6)-dimethylallyladenine + D-ribose 5-phosphate</text>
        <dbReference type="Rhea" id="RHEA:48560"/>
        <dbReference type="ChEBI" id="CHEBI:15377"/>
        <dbReference type="ChEBI" id="CHEBI:17660"/>
        <dbReference type="ChEBI" id="CHEBI:57526"/>
        <dbReference type="ChEBI" id="CHEBI:78346"/>
        <dbReference type="EC" id="3.2.2.n1"/>
    </reaction>
</comment>
<comment type="similarity">
    <text evidence="1 2">Belongs to the LOG family.</text>
</comment>
<evidence type="ECO:0000313" key="4">
    <source>
        <dbReference type="Proteomes" id="UP000627538"/>
    </source>
</evidence>
<dbReference type="AlphaFoldDB" id="A0A8I0GCH9"/>
<keyword evidence="4" id="KW-1185">Reference proteome</keyword>
<dbReference type="Proteomes" id="UP000627538">
    <property type="component" value="Unassembled WGS sequence"/>
</dbReference>
<dbReference type="GO" id="GO:0009691">
    <property type="term" value="P:cytokinin biosynthetic process"/>
    <property type="evidence" value="ECO:0007669"/>
    <property type="project" value="UniProtKB-UniRule"/>
</dbReference>
<dbReference type="InterPro" id="IPR005269">
    <property type="entry name" value="LOG"/>
</dbReference>
<comment type="catalytic activity">
    <reaction evidence="2">
        <text>9-ribosyl-trans-zeatin 5'-phosphate + H2O = trans-zeatin + D-ribose 5-phosphate</text>
        <dbReference type="Rhea" id="RHEA:48564"/>
        <dbReference type="ChEBI" id="CHEBI:15377"/>
        <dbReference type="ChEBI" id="CHEBI:16522"/>
        <dbReference type="ChEBI" id="CHEBI:78346"/>
        <dbReference type="ChEBI" id="CHEBI:87947"/>
        <dbReference type="EC" id="3.2.2.n1"/>
    </reaction>
</comment>
<dbReference type="Gene3D" id="3.40.50.450">
    <property type="match status" value="1"/>
</dbReference>
<dbReference type="GO" id="GO:0016799">
    <property type="term" value="F:hydrolase activity, hydrolyzing N-glycosyl compounds"/>
    <property type="evidence" value="ECO:0007669"/>
    <property type="project" value="TreeGrafter"/>
</dbReference>
<dbReference type="EMBL" id="JACRUO010000001">
    <property type="protein sequence ID" value="MBD3689486.1"/>
    <property type="molecule type" value="Genomic_DNA"/>
</dbReference>
<dbReference type="Pfam" id="PF03641">
    <property type="entry name" value="Lysine_decarbox"/>
    <property type="match status" value="1"/>
</dbReference>
<dbReference type="InterPro" id="IPR031100">
    <property type="entry name" value="LOG_fam"/>
</dbReference>
<dbReference type="RefSeq" id="WP_191071529.1">
    <property type="nucleotide sequence ID" value="NZ_CP060506.1"/>
</dbReference>
<gene>
    <name evidence="3" type="ORF">H8R10_04490</name>
</gene>
<accession>A0A8I0GCH9</accession>
<organism evidence="3 4">
    <name type="scientific">Nanchangia anserum</name>
    <dbReference type="NCBI Taxonomy" id="2692125"/>
    <lineage>
        <taxon>Bacteria</taxon>
        <taxon>Bacillati</taxon>
        <taxon>Actinomycetota</taxon>
        <taxon>Actinomycetes</taxon>
        <taxon>Actinomycetales</taxon>
        <taxon>Actinomycetaceae</taxon>
        <taxon>Nanchangia</taxon>
    </lineage>
</organism>